<evidence type="ECO:0000256" key="1">
    <source>
        <dbReference type="SAM" id="MobiDB-lite"/>
    </source>
</evidence>
<feature type="region of interest" description="Disordered" evidence="1">
    <location>
        <begin position="1"/>
        <end position="33"/>
    </location>
</feature>
<evidence type="ECO:0000313" key="3">
    <source>
        <dbReference type="Proteomes" id="UP001634007"/>
    </source>
</evidence>
<sequence>MKAIPSSSSPPPPPPSLRSSRSYSSLTAGHASPACFGRRRLDGGEGRVKFFVVTAKKKKPSSSSSSSQARFLAVPFRNLGCAVAASFVVAGARGRPFGCVSML</sequence>
<dbReference type="Proteomes" id="UP001634007">
    <property type="component" value="Unassembled WGS sequence"/>
</dbReference>
<feature type="compositionally biased region" description="Low complexity" evidence="1">
    <location>
        <begin position="17"/>
        <end position="26"/>
    </location>
</feature>
<proteinExistence type="predicted"/>
<protein>
    <submittedName>
        <fullName evidence="2">Uncharacterized protein</fullName>
    </submittedName>
</protein>
<evidence type="ECO:0000313" key="2">
    <source>
        <dbReference type="EMBL" id="KAL3729205.1"/>
    </source>
</evidence>
<organism evidence="2 3">
    <name type="scientific">Eucalyptus globulus</name>
    <name type="common">Tasmanian blue gum</name>
    <dbReference type="NCBI Taxonomy" id="34317"/>
    <lineage>
        <taxon>Eukaryota</taxon>
        <taxon>Viridiplantae</taxon>
        <taxon>Streptophyta</taxon>
        <taxon>Embryophyta</taxon>
        <taxon>Tracheophyta</taxon>
        <taxon>Spermatophyta</taxon>
        <taxon>Magnoliopsida</taxon>
        <taxon>eudicotyledons</taxon>
        <taxon>Gunneridae</taxon>
        <taxon>Pentapetalae</taxon>
        <taxon>rosids</taxon>
        <taxon>malvids</taxon>
        <taxon>Myrtales</taxon>
        <taxon>Myrtaceae</taxon>
        <taxon>Myrtoideae</taxon>
        <taxon>Eucalypteae</taxon>
        <taxon>Eucalyptus</taxon>
    </lineage>
</organism>
<reference evidence="2 3" key="1">
    <citation type="submission" date="2024-11" db="EMBL/GenBank/DDBJ databases">
        <title>Chromosome-level genome assembly of Eucalyptus globulus Labill. provides insights into its genome evolution.</title>
        <authorList>
            <person name="Li X."/>
        </authorList>
    </citation>
    <scope>NUCLEOTIDE SEQUENCE [LARGE SCALE GENOMIC DNA]</scope>
    <source>
        <strain evidence="2">CL2024</strain>
        <tissue evidence="2">Fresh tender leaves</tissue>
    </source>
</reference>
<accession>A0ABD3JNQ3</accession>
<gene>
    <name evidence="2" type="ORF">ACJRO7_026323</name>
</gene>
<comment type="caution">
    <text evidence="2">The sequence shown here is derived from an EMBL/GenBank/DDBJ whole genome shotgun (WGS) entry which is preliminary data.</text>
</comment>
<dbReference type="AlphaFoldDB" id="A0ABD3JNQ3"/>
<dbReference type="EMBL" id="JBJKBG010000007">
    <property type="protein sequence ID" value="KAL3729205.1"/>
    <property type="molecule type" value="Genomic_DNA"/>
</dbReference>
<keyword evidence="3" id="KW-1185">Reference proteome</keyword>
<name>A0ABD3JNQ3_EUCGL</name>